<gene>
    <name evidence="4" type="ORF">JKP88DRAFT_174668</name>
</gene>
<accession>A0A835ZIP5</accession>
<dbReference type="Pfam" id="PF00561">
    <property type="entry name" value="Abhydrolase_1"/>
    <property type="match status" value="1"/>
</dbReference>
<protein>
    <submittedName>
        <fullName evidence="4">Alpha/Beta hydrolase protein</fullName>
    </submittedName>
</protein>
<comment type="similarity">
    <text evidence="1">Belongs to the AB hydrolase superfamily. AB hydrolase 4 family.</text>
</comment>
<evidence type="ECO:0000256" key="2">
    <source>
        <dbReference type="PIRSR" id="PIRSR005211-1"/>
    </source>
</evidence>
<proteinExistence type="inferred from homology"/>
<feature type="active site" description="Charge relay system" evidence="2">
    <location>
        <position position="389"/>
    </location>
</feature>
<keyword evidence="4" id="KW-0378">Hydrolase</keyword>
<sequence length="435" mass="45889">LAVIAPPLIAMARLSFALARPYLPLVILALAALNVLPPRESVAAAAVLATALIALDEQLRLAVTGRHDSGIKAGLYTSGAAGKKEVIKRVPALRAPFYRGTPWMWSGDLLTLLPYVLFGHASVRYERRWLMVPEAFGPNSRATHLQDAIAHDNDNGTDASRQLALALDIAVPEAGHDPAKPFYIVLHGLNGSSAEPYLLDFVRGALGRGSSAAVLIARGLGGTPCADALFHGARVSDVDAAVNVLRRALGPATPLALVGFSIGGIIASNYLGVVGARTPLNAAVSLAGSFDTRANMSHAHSRRAWQPLLAIELKRRFVAPNAARMAARGVDPGGAAARARDVVDFDSDVVAPYHGYKDVYAYYEDMSAGCNGKHLSVAAPLLAVQALDDPIMCPAGLPIADVDKNDNLWLLVTQKGGHIGWAEVSIVNDVIAWNA</sequence>
<dbReference type="InterPro" id="IPR029058">
    <property type="entry name" value="AB_hydrolase_fold"/>
</dbReference>
<dbReference type="OrthoDB" id="247542at2759"/>
<dbReference type="Gene3D" id="3.40.50.1820">
    <property type="entry name" value="alpha/beta hydrolase"/>
    <property type="match status" value="1"/>
</dbReference>
<evidence type="ECO:0000256" key="1">
    <source>
        <dbReference type="ARBA" id="ARBA00010884"/>
    </source>
</evidence>
<dbReference type="GO" id="GO:0047372">
    <property type="term" value="F:monoacylglycerol lipase activity"/>
    <property type="evidence" value="ECO:0007669"/>
    <property type="project" value="TreeGrafter"/>
</dbReference>
<dbReference type="InterPro" id="IPR012020">
    <property type="entry name" value="ABHD4"/>
</dbReference>
<dbReference type="PIRSF" id="PIRSF005211">
    <property type="entry name" value="Ab_hydro_YheT"/>
    <property type="match status" value="1"/>
</dbReference>
<dbReference type="PANTHER" id="PTHR10794">
    <property type="entry name" value="ABHYDROLASE DOMAIN-CONTAINING PROTEIN"/>
    <property type="match status" value="1"/>
</dbReference>
<dbReference type="EMBL" id="JAFCMP010000020">
    <property type="protein sequence ID" value="KAG5191434.1"/>
    <property type="molecule type" value="Genomic_DNA"/>
</dbReference>
<dbReference type="InterPro" id="IPR050960">
    <property type="entry name" value="AB_hydrolase_4_sf"/>
</dbReference>
<feature type="domain" description="AB hydrolase-1" evidence="3">
    <location>
        <begin position="184"/>
        <end position="310"/>
    </location>
</feature>
<feature type="active site" description="Charge relay system" evidence="2">
    <location>
        <position position="418"/>
    </location>
</feature>
<dbReference type="PANTHER" id="PTHR10794:SF63">
    <property type="entry name" value="ALPHA_BETA HYDROLASE 1, ISOFORM A"/>
    <property type="match status" value="1"/>
</dbReference>
<dbReference type="Proteomes" id="UP000664859">
    <property type="component" value="Unassembled WGS sequence"/>
</dbReference>
<dbReference type="GO" id="GO:0034338">
    <property type="term" value="F:short-chain carboxylesterase activity"/>
    <property type="evidence" value="ECO:0007669"/>
    <property type="project" value="TreeGrafter"/>
</dbReference>
<feature type="active site" description="Charge relay system" evidence="2">
    <location>
        <position position="261"/>
    </location>
</feature>
<dbReference type="InterPro" id="IPR000073">
    <property type="entry name" value="AB_hydrolase_1"/>
</dbReference>
<dbReference type="SUPFAM" id="SSF53474">
    <property type="entry name" value="alpha/beta-Hydrolases"/>
    <property type="match status" value="1"/>
</dbReference>
<name>A0A835ZIP5_9STRA</name>
<reference evidence="4" key="1">
    <citation type="submission" date="2021-02" db="EMBL/GenBank/DDBJ databases">
        <title>First Annotated Genome of the Yellow-green Alga Tribonema minus.</title>
        <authorList>
            <person name="Mahan K.M."/>
        </authorList>
    </citation>
    <scope>NUCLEOTIDE SEQUENCE</scope>
    <source>
        <strain evidence="4">UTEX B ZZ1240</strain>
    </source>
</reference>
<organism evidence="4 5">
    <name type="scientific">Tribonema minus</name>
    <dbReference type="NCBI Taxonomy" id="303371"/>
    <lineage>
        <taxon>Eukaryota</taxon>
        <taxon>Sar</taxon>
        <taxon>Stramenopiles</taxon>
        <taxon>Ochrophyta</taxon>
        <taxon>PX clade</taxon>
        <taxon>Xanthophyceae</taxon>
        <taxon>Tribonematales</taxon>
        <taxon>Tribonemataceae</taxon>
        <taxon>Tribonema</taxon>
    </lineage>
</organism>
<evidence type="ECO:0000313" key="5">
    <source>
        <dbReference type="Proteomes" id="UP000664859"/>
    </source>
</evidence>
<dbReference type="AlphaFoldDB" id="A0A835ZIP5"/>
<comment type="caution">
    <text evidence="4">The sequence shown here is derived from an EMBL/GenBank/DDBJ whole genome shotgun (WGS) entry which is preliminary data.</text>
</comment>
<evidence type="ECO:0000259" key="3">
    <source>
        <dbReference type="Pfam" id="PF00561"/>
    </source>
</evidence>
<keyword evidence="5" id="KW-1185">Reference proteome</keyword>
<evidence type="ECO:0000313" key="4">
    <source>
        <dbReference type="EMBL" id="KAG5191434.1"/>
    </source>
</evidence>
<feature type="non-terminal residue" evidence="4">
    <location>
        <position position="1"/>
    </location>
</feature>